<comment type="similarity">
    <text evidence="1">Belongs to the ATP-dependent AMP-binding enzyme family.</text>
</comment>
<dbReference type="PANTHER" id="PTHR24096:SF149">
    <property type="entry name" value="AMP-BINDING DOMAIN-CONTAINING PROTEIN-RELATED"/>
    <property type="match status" value="1"/>
</dbReference>
<dbReference type="SUPFAM" id="SSF56801">
    <property type="entry name" value="Acetyl-CoA synthetase-like"/>
    <property type="match status" value="1"/>
</dbReference>
<dbReference type="InterPro" id="IPR000873">
    <property type="entry name" value="AMP-dep_synth/lig_dom"/>
</dbReference>
<accession>A0ABN3T2I0</accession>
<reference evidence="5 6" key="1">
    <citation type="journal article" date="2019" name="Int. J. Syst. Evol. Microbiol.">
        <title>The Global Catalogue of Microorganisms (GCM) 10K type strain sequencing project: providing services to taxonomists for standard genome sequencing and annotation.</title>
        <authorList>
            <consortium name="The Broad Institute Genomics Platform"/>
            <consortium name="The Broad Institute Genome Sequencing Center for Infectious Disease"/>
            <person name="Wu L."/>
            <person name="Ma J."/>
        </authorList>
    </citation>
    <scope>NUCLEOTIDE SEQUENCE [LARGE SCALE GENOMIC DNA]</scope>
    <source>
        <strain evidence="5 6">JCM 4531</strain>
    </source>
</reference>
<name>A0ABN3T2I0_9ACTN</name>
<dbReference type="InterPro" id="IPR025110">
    <property type="entry name" value="AMP-bd_C"/>
</dbReference>
<dbReference type="Proteomes" id="UP001499989">
    <property type="component" value="Unassembled WGS sequence"/>
</dbReference>
<proteinExistence type="inferred from homology"/>
<dbReference type="RefSeq" id="WP_191849910.1">
    <property type="nucleotide sequence ID" value="NZ_BAAASK010000016.1"/>
</dbReference>
<evidence type="ECO:0000313" key="6">
    <source>
        <dbReference type="Proteomes" id="UP001499989"/>
    </source>
</evidence>
<evidence type="ECO:0000256" key="2">
    <source>
        <dbReference type="ARBA" id="ARBA00022598"/>
    </source>
</evidence>
<dbReference type="CDD" id="cd05904">
    <property type="entry name" value="4CL"/>
    <property type="match status" value="1"/>
</dbReference>
<dbReference type="InterPro" id="IPR042099">
    <property type="entry name" value="ANL_N_sf"/>
</dbReference>
<sequence length="522" mass="55282">MFRSEYADVPPVDLPIHDAVLGGAAAFGSTPALIDGTDGTTLTYEQVDRFHRRVAAALAETGVRKGDVLALHSPNTVAFPLAFYAATRAGASVTTVHPLATAEEFAKQLKDSAARWIVTVSPLLPTARRAAELAGGVQEILVCDGAPGHRSLVDMLASTAPEPSVAIDPAEDVAALPYSSGTTGTPKGVMLTHRQIATNLAQLEPSMPSAPGDRVLAVLPFFHIYGLTALMNAPLRLGATVVVLPRFDLEQFLAAIQNHRITSLYVAPPIVLALAKHPLVADYDLSSLRYIVSAAAPLDARLAAACSQRLGLPPVGQAYGMTELSPGTHVVPLDAMADAPPGTVGRLIAGTEMRIVSLTDPGTDLPAGESGEILIRGPQIMKGYLGRPDATAAMIDEEGWLHTGDVGHVDADGWLFVVDRVKELIKYKGFQVAPAELEAHLLTHPGVADAAVVGAYDDDGNEVPHAFVVRQPAAPGLAESEIMMYVAERVAPYKRVRRVTFVDAVPRAASGKILRRQLREPR</sequence>
<comment type="caution">
    <text evidence="5">The sequence shown here is derived from an EMBL/GenBank/DDBJ whole genome shotgun (WGS) entry which is preliminary data.</text>
</comment>
<dbReference type="PROSITE" id="PS00455">
    <property type="entry name" value="AMP_BINDING"/>
    <property type="match status" value="1"/>
</dbReference>
<dbReference type="Gene3D" id="3.30.300.30">
    <property type="match status" value="1"/>
</dbReference>
<evidence type="ECO:0000259" key="3">
    <source>
        <dbReference type="Pfam" id="PF00501"/>
    </source>
</evidence>
<keyword evidence="2 5" id="KW-0436">Ligase</keyword>
<evidence type="ECO:0000256" key="1">
    <source>
        <dbReference type="ARBA" id="ARBA00006432"/>
    </source>
</evidence>
<organism evidence="5 6">
    <name type="scientific">Streptomyces violaceolatus</name>
    <dbReference type="NCBI Taxonomy" id="67378"/>
    <lineage>
        <taxon>Bacteria</taxon>
        <taxon>Bacillati</taxon>
        <taxon>Actinomycetota</taxon>
        <taxon>Actinomycetes</taxon>
        <taxon>Kitasatosporales</taxon>
        <taxon>Streptomycetaceae</taxon>
        <taxon>Streptomyces</taxon>
        <taxon>Streptomyces violaceoruber group</taxon>
    </lineage>
</organism>
<dbReference type="EMBL" id="BAAASK010000016">
    <property type="protein sequence ID" value="GAA2692060.1"/>
    <property type="molecule type" value="Genomic_DNA"/>
</dbReference>
<feature type="domain" description="AMP-dependent synthetase/ligase" evidence="3">
    <location>
        <begin position="24"/>
        <end position="385"/>
    </location>
</feature>
<feature type="domain" description="AMP-binding enzyme C-terminal" evidence="4">
    <location>
        <begin position="436"/>
        <end position="512"/>
    </location>
</feature>
<gene>
    <name evidence="5" type="ORF">GCM10010310_50220</name>
</gene>
<keyword evidence="6" id="KW-1185">Reference proteome</keyword>
<evidence type="ECO:0000313" key="5">
    <source>
        <dbReference type="EMBL" id="GAA2692060.1"/>
    </source>
</evidence>
<dbReference type="Gene3D" id="3.40.50.12780">
    <property type="entry name" value="N-terminal domain of ligase-like"/>
    <property type="match status" value="1"/>
</dbReference>
<dbReference type="InterPro" id="IPR020845">
    <property type="entry name" value="AMP-binding_CS"/>
</dbReference>
<dbReference type="InterPro" id="IPR045851">
    <property type="entry name" value="AMP-bd_C_sf"/>
</dbReference>
<dbReference type="GO" id="GO:0016874">
    <property type="term" value="F:ligase activity"/>
    <property type="evidence" value="ECO:0007669"/>
    <property type="project" value="UniProtKB-KW"/>
</dbReference>
<dbReference type="PANTHER" id="PTHR24096">
    <property type="entry name" value="LONG-CHAIN-FATTY-ACID--COA LIGASE"/>
    <property type="match status" value="1"/>
</dbReference>
<dbReference type="Pfam" id="PF00501">
    <property type="entry name" value="AMP-binding"/>
    <property type="match status" value="1"/>
</dbReference>
<evidence type="ECO:0000259" key="4">
    <source>
        <dbReference type="Pfam" id="PF13193"/>
    </source>
</evidence>
<dbReference type="Pfam" id="PF13193">
    <property type="entry name" value="AMP-binding_C"/>
    <property type="match status" value="1"/>
</dbReference>
<protein>
    <submittedName>
        <fullName evidence="5">4-coumarate--CoA ligase family protein</fullName>
    </submittedName>
</protein>